<evidence type="ECO:0000256" key="4">
    <source>
        <dbReference type="ARBA" id="ARBA00012595"/>
    </source>
</evidence>
<evidence type="ECO:0000256" key="8">
    <source>
        <dbReference type="ARBA" id="ARBA00022837"/>
    </source>
</evidence>
<dbReference type="InterPro" id="IPR013780">
    <property type="entry name" value="Glyco_hydro_b"/>
</dbReference>
<dbReference type="CDD" id="cd11319">
    <property type="entry name" value="AmyAc_euk_AmyA"/>
    <property type="match status" value="1"/>
</dbReference>
<dbReference type="EMBL" id="JAXOVC010000003">
    <property type="protein sequence ID" value="KAK4504488.1"/>
    <property type="molecule type" value="Genomic_DNA"/>
</dbReference>
<evidence type="ECO:0000256" key="11">
    <source>
        <dbReference type="ARBA" id="ARBA00023277"/>
    </source>
</evidence>
<keyword evidence="8" id="KW-0106">Calcium</keyword>
<evidence type="ECO:0000256" key="10">
    <source>
        <dbReference type="ARBA" id="ARBA00023180"/>
    </source>
</evidence>
<reference evidence="17 18" key="1">
    <citation type="journal article" date="2023" name="G3 (Bethesda)">
        <title>A chromosome-level genome assembly of Zasmidium syzygii isolated from banana leaves.</title>
        <authorList>
            <person name="van Westerhoven A.C."/>
            <person name="Mehrabi R."/>
            <person name="Talebi R."/>
            <person name="Steentjes M.B.F."/>
            <person name="Corcolon B."/>
            <person name="Chong P.A."/>
            <person name="Kema G.H.J."/>
            <person name="Seidl M.F."/>
        </authorList>
    </citation>
    <scope>NUCLEOTIDE SEQUENCE [LARGE SCALE GENOMIC DNA]</scope>
    <source>
        <strain evidence="17 18">P124</strain>
    </source>
</reference>
<dbReference type="SUPFAM" id="SSF51011">
    <property type="entry name" value="Glycosyl hydrolase domain"/>
    <property type="match status" value="1"/>
</dbReference>
<proteinExistence type="inferred from homology"/>
<organism evidence="17 18">
    <name type="scientific">Zasmidium cellare</name>
    <name type="common">Wine cellar mold</name>
    <name type="synonym">Racodium cellare</name>
    <dbReference type="NCBI Taxonomy" id="395010"/>
    <lineage>
        <taxon>Eukaryota</taxon>
        <taxon>Fungi</taxon>
        <taxon>Dikarya</taxon>
        <taxon>Ascomycota</taxon>
        <taxon>Pezizomycotina</taxon>
        <taxon>Dothideomycetes</taxon>
        <taxon>Dothideomycetidae</taxon>
        <taxon>Mycosphaerellales</taxon>
        <taxon>Mycosphaerellaceae</taxon>
        <taxon>Zasmidium</taxon>
    </lineage>
</organism>
<sequence>MRYTTLSTLASFSGLASALTPAQWRTQSIYQVMTDRFARTDGSTSASCDVNNYCGGTYQGLINKLSYIQNMGFTAIWISPIVENIPQSTADGSGYHGYWAQNIYNVNTNFGSASDLVALSNALHNKGMYLMVDIVTNHIAQASSRANFNASAVGAPFSNASMYHTPCDIDYSNQTSIEQCWQGSNNVALADLRTEDTNIQSLFNAWLSQLVSNYTIDGLRIDSAKHVTPSSLSALQSSVNGMHFLGEVYSGDPSYLCPYQNTITGLMNYPQFFYTTQAFQSTSGNTSTLATGINTMKSTCKDVTLMGSFLENHDNPRLPALTSDQSLIRNAVAFSMLQDGIPIVYQGQEQKFYGGSVPYNREALWSSSYSTSSSTTLYPFLTTLNKIRSWAIKKDTAYITYNAWPIYTDAQTIIMRKGNANAQVIGVFTNRGASAKTATMTLGATNSGLGKYQSVMDVVACKSFTTDSKGNLGVTITSGLPQVFYPTSTLKGSGICSQ</sequence>
<keyword evidence="12 14" id="KW-0326">Glycosidase</keyword>
<dbReference type="Gene3D" id="3.20.20.80">
    <property type="entry name" value="Glycosidases"/>
    <property type="match status" value="1"/>
</dbReference>
<dbReference type="PIRSF" id="PIRSF001024">
    <property type="entry name" value="Alph-amyl_fung"/>
    <property type="match status" value="1"/>
</dbReference>
<comment type="catalytic activity">
    <reaction evidence="1 14">
        <text>Endohydrolysis of (1-&gt;4)-alpha-D-glucosidic linkages in polysaccharides containing three or more (1-&gt;4)-alpha-linked D-glucose units.</text>
        <dbReference type="EC" id="3.2.1.1"/>
    </reaction>
</comment>
<evidence type="ECO:0000256" key="5">
    <source>
        <dbReference type="ARBA" id="ARBA00022723"/>
    </source>
</evidence>
<dbReference type="InterPro" id="IPR017853">
    <property type="entry name" value="GH"/>
</dbReference>
<evidence type="ECO:0000256" key="3">
    <source>
        <dbReference type="ARBA" id="ARBA00008061"/>
    </source>
</evidence>
<keyword evidence="9" id="KW-1015">Disulfide bond</keyword>
<gene>
    <name evidence="17" type="ORF">PRZ48_005404</name>
</gene>
<dbReference type="PRINTS" id="PR00110">
    <property type="entry name" value="ALPHAAMYLASE"/>
</dbReference>
<evidence type="ECO:0000313" key="17">
    <source>
        <dbReference type="EMBL" id="KAK4504488.1"/>
    </source>
</evidence>
<evidence type="ECO:0000256" key="2">
    <source>
        <dbReference type="ARBA" id="ARBA00001913"/>
    </source>
</evidence>
<dbReference type="Proteomes" id="UP001305779">
    <property type="component" value="Unassembled WGS sequence"/>
</dbReference>
<evidence type="ECO:0000256" key="14">
    <source>
        <dbReference type="RuleBase" id="RU361134"/>
    </source>
</evidence>
<comment type="caution">
    <text evidence="17">The sequence shown here is derived from an EMBL/GenBank/DDBJ whole genome shotgun (WGS) entry which is preliminary data.</text>
</comment>
<accession>A0ABR0EUI8</accession>
<dbReference type="Gene3D" id="2.60.40.1180">
    <property type="entry name" value="Golgi alpha-mannosidase II"/>
    <property type="match status" value="1"/>
</dbReference>
<keyword evidence="7 14" id="KW-0378">Hydrolase</keyword>
<feature type="chain" id="PRO_5045475907" description="Alpha-amylase" evidence="15">
    <location>
        <begin position="19"/>
        <end position="498"/>
    </location>
</feature>
<dbReference type="EC" id="3.2.1.1" evidence="4 14"/>
<evidence type="ECO:0000256" key="9">
    <source>
        <dbReference type="ARBA" id="ARBA00023157"/>
    </source>
</evidence>
<evidence type="ECO:0000256" key="12">
    <source>
        <dbReference type="ARBA" id="ARBA00023295"/>
    </source>
</evidence>
<protein>
    <recommendedName>
        <fullName evidence="4 14">Alpha-amylase</fullName>
        <ecNumber evidence="4 14">3.2.1.1</ecNumber>
    </recommendedName>
</protein>
<dbReference type="InterPro" id="IPR015340">
    <property type="entry name" value="A_amylase_C_dom"/>
</dbReference>
<evidence type="ECO:0000256" key="13">
    <source>
        <dbReference type="RuleBase" id="RU003615"/>
    </source>
</evidence>
<evidence type="ECO:0000256" key="15">
    <source>
        <dbReference type="SAM" id="SignalP"/>
    </source>
</evidence>
<dbReference type="SUPFAM" id="SSF51445">
    <property type="entry name" value="(Trans)glycosidases"/>
    <property type="match status" value="1"/>
</dbReference>
<evidence type="ECO:0000256" key="7">
    <source>
        <dbReference type="ARBA" id="ARBA00022801"/>
    </source>
</evidence>
<dbReference type="InterPro" id="IPR006047">
    <property type="entry name" value="GH13_cat_dom"/>
</dbReference>
<feature type="signal peptide" evidence="15">
    <location>
        <begin position="1"/>
        <end position="18"/>
    </location>
</feature>
<evidence type="ECO:0000256" key="1">
    <source>
        <dbReference type="ARBA" id="ARBA00000548"/>
    </source>
</evidence>
<keyword evidence="11 14" id="KW-0119">Carbohydrate metabolism</keyword>
<keyword evidence="5" id="KW-0479">Metal-binding</keyword>
<dbReference type="InterPro" id="IPR013777">
    <property type="entry name" value="A-amylase-like"/>
</dbReference>
<evidence type="ECO:0000256" key="6">
    <source>
        <dbReference type="ARBA" id="ARBA00022729"/>
    </source>
</evidence>
<evidence type="ECO:0000259" key="16">
    <source>
        <dbReference type="SMART" id="SM00642"/>
    </source>
</evidence>
<feature type="domain" description="Glycosyl hydrolase family 13 catalytic" evidence="16">
    <location>
        <begin position="31"/>
        <end position="388"/>
    </location>
</feature>
<keyword evidence="6 15" id="KW-0732">Signal</keyword>
<comment type="similarity">
    <text evidence="3 13">Belongs to the glycosyl hydrolase 13 family.</text>
</comment>
<evidence type="ECO:0000313" key="18">
    <source>
        <dbReference type="Proteomes" id="UP001305779"/>
    </source>
</evidence>
<comment type="cofactor">
    <cofactor evidence="2">
        <name>Ca(2+)</name>
        <dbReference type="ChEBI" id="CHEBI:29108"/>
    </cofactor>
</comment>
<keyword evidence="10" id="KW-0325">Glycoprotein</keyword>
<dbReference type="InterPro" id="IPR006046">
    <property type="entry name" value="Alpha_amylase"/>
</dbReference>
<dbReference type="SMART" id="SM00642">
    <property type="entry name" value="Aamy"/>
    <property type="match status" value="1"/>
</dbReference>
<keyword evidence="18" id="KW-1185">Reference proteome</keyword>
<dbReference type="PANTHER" id="PTHR10357">
    <property type="entry name" value="ALPHA-AMYLASE FAMILY MEMBER"/>
    <property type="match status" value="1"/>
</dbReference>
<dbReference type="Pfam" id="PF09260">
    <property type="entry name" value="A_amylase_dom_C"/>
    <property type="match status" value="1"/>
</dbReference>
<name>A0ABR0EUI8_ZASCE</name>
<dbReference type="PANTHER" id="PTHR10357:SF215">
    <property type="entry name" value="ALPHA-AMYLASE 1"/>
    <property type="match status" value="1"/>
</dbReference>
<dbReference type="Pfam" id="PF00128">
    <property type="entry name" value="Alpha-amylase"/>
    <property type="match status" value="1"/>
</dbReference>